<accession>A0ABV7UPS5</accession>
<feature type="domain" description="HTH luxR-type" evidence="1">
    <location>
        <begin position="300"/>
        <end position="357"/>
    </location>
</feature>
<reference evidence="3" key="1">
    <citation type="journal article" date="2019" name="Int. J. Syst. Evol. Microbiol.">
        <title>The Global Catalogue of Microorganisms (GCM) 10K type strain sequencing project: providing services to taxonomists for standard genome sequencing and annotation.</title>
        <authorList>
            <consortium name="The Broad Institute Genomics Platform"/>
            <consortium name="The Broad Institute Genome Sequencing Center for Infectious Disease"/>
            <person name="Wu L."/>
            <person name="Ma J."/>
        </authorList>
    </citation>
    <scope>NUCLEOTIDE SEQUENCE [LARGE SCALE GENOMIC DNA]</scope>
    <source>
        <strain evidence="3">KCTC 42282</strain>
    </source>
</reference>
<keyword evidence="3" id="KW-1185">Reference proteome</keyword>
<dbReference type="Gene3D" id="1.10.10.10">
    <property type="entry name" value="Winged helix-like DNA-binding domain superfamily/Winged helix DNA-binding domain"/>
    <property type="match status" value="1"/>
</dbReference>
<organism evidence="2 3">
    <name type="scientific">Camelimonas fluminis</name>
    <dbReference type="NCBI Taxonomy" id="1576911"/>
    <lineage>
        <taxon>Bacteria</taxon>
        <taxon>Pseudomonadati</taxon>
        <taxon>Pseudomonadota</taxon>
        <taxon>Alphaproteobacteria</taxon>
        <taxon>Hyphomicrobiales</taxon>
        <taxon>Chelatococcaceae</taxon>
        <taxon>Camelimonas</taxon>
    </lineage>
</organism>
<dbReference type="InterPro" id="IPR000792">
    <property type="entry name" value="Tscrpt_reg_LuxR_C"/>
</dbReference>
<dbReference type="InterPro" id="IPR036388">
    <property type="entry name" value="WH-like_DNA-bd_sf"/>
</dbReference>
<evidence type="ECO:0000313" key="2">
    <source>
        <dbReference type="EMBL" id="MFC3640127.1"/>
    </source>
</evidence>
<gene>
    <name evidence="2" type="ORF">ACFONL_22575</name>
</gene>
<dbReference type="SUPFAM" id="SSF46894">
    <property type="entry name" value="C-terminal effector domain of the bipartite response regulators"/>
    <property type="match status" value="1"/>
</dbReference>
<evidence type="ECO:0000313" key="3">
    <source>
        <dbReference type="Proteomes" id="UP001595704"/>
    </source>
</evidence>
<dbReference type="RefSeq" id="WP_191321324.1">
    <property type="nucleotide sequence ID" value="NZ_BNCG01000064.1"/>
</dbReference>
<dbReference type="InterPro" id="IPR016032">
    <property type="entry name" value="Sig_transdc_resp-reg_C-effctor"/>
</dbReference>
<name>A0ABV7UPS5_9HYPH</name>
<protein>
    <submittedName>
        <fullName evidence="2">Helix-turn-helix transcriptional regulator</fullName>
    </submittedName>
</protein>
<dbReference type="Proteomes" id="UP001595704">
    <property type="component" value="Unassembled WGS sequence"/>
</dbReference>
<dbReference type="EMBL" id="JBHRYC010000117">
    <property type="protein sequence ID" value="MFC3640127.1"/>
    <property type="molecule type" value="Genomic_DNA"/>
</dbReference>
<comment type="caution">
    <text evidence="2">The sequence shown here is derived from an EMBL/GenBank/DDBJ whole genome shotgun (WGS) entry which is preliminary data.</text>
</comment>
<dbReference type="SMART" id="SM00421">
    <property type="entry name" value="HTH_LUXR"/>
    <property type="match status" value="1"/>
</dbReference>
<proteinExistence type="predicted"/>
<sequence length="362" mass="38770">MLGAEEYGDLIGRVYEASVIPELWPAALDRLASLSGCLGGLVFVNSGKRTNWACSPVIEHSIHRMFDEGWMDRNDRLAGMLAKGTTGFVRDQDLFDDSEFEDLPMYRDLLIPEGLGWGSGTFVQTASGDTVVLTVEGRFEDGPVSQSTVQTLDALRPHLARAGVLSALLQLERVQAMLDGLEKSGAPAAVVGDGGKIVGVNGLFEGLGEQIVSRAHGKIALMDTVANRMLHAAMSSIQRDTTQDLRSVAVPKRDGLPACILHVIPVRRQARDIFARSEALLIVSHDGKALSIGASILCELYDLTRAEAAVAMDLLQGTSVSGIATAKGRSVETVRSQVKRVLAKTGCASQLDFVTRLGPLAY</sequence>
<evidence type="ECO:0000259" key="1">
    <source>
        <dbReference type="SMART" id="SM00421"/>
    </source>
</evidence>